<dbReference type="Gene3D" id="3.30.70.270">
    <property type="match status" value="1"/>
</dbReference>
<keyword evidence="1" id="KW-0812">Transmembrane</keyword>
<accession>A0AAX2CJH0</accession>
<dbReference type="SMART" id="SM00267">
    <property type="entry name" value="GGDEF"/>
    <property type="match status" value="1"/>
</dbReference>
<dbReference type="EMBL" id="FMIK01000040">
    <property type="protein sequence ID" value="SCL98715.1"/>
    <property type="molecule type" value="Genomic_DNA"/>
</dbReference>
<dbReference type="InterPro" id="IPR043128">
    <property type="entry name" value="Rev_trsase/Diguanyl_cyclase"/>
</dbReference>
<feature type="transmembrane region" description="Helical" evidence="1">
    <location>
        <begin position="36"/>
        <end position="55"/>
    </location>
</feature>
<gene>
    <name evidence="3" type="ORF">BCB44BAC_03050</name>
</gene>
<evidence type="ECO:0000256" key="1">
    <source>
        <dbReference type="SAM" id="Phobius"/>
    </source>
</evidence>
<dbReference type="InterPro" id="IPR029787">
    <property type="entry name" value="Nucleotide_cyclase"/>
</dbReference>
<sequence>MKHKGKISGLLLGNTVAVTEWIALQDVIAKMDARSFWTVLIIYIIQMILSYYFGYRYDKKQGEIHERLGIKSNEFMIDFFGKMAALSERNTHKVTVYMISIYEWSELISNLQEKKINQLVKKVENILVNTVRKSDVVACWEENQYVIIAVDNGYENSSIINRFLNNITKELENDMVNITFLFGAASYPIEGRTIEELLNKAKANLYKNRDLKNHKVKL</sequence>
<dbReference type="AlphaFoldDB" id="A0AAX2CJH0"/>
<dbReference type="InterPro" id="IPR000160">
    <property type="entry name" value="GGDEF_dom"/>
</dbReference>
<dbReference type="Proteomes" id="UP000242164">
    <property type="component" value="Unassembled WGS sequence"/>
</dbReference>
<evidence type="ECO:0000313" key="4">
    <source>
        <dbReference type="Proteomes" id="UP000242164"/>
    </source>
</evidence>
<comment type="caution">
    <text evidence="3">The sequence shown here is derived from an EMBL/GenBank/DDBJ whole genome shotgun (WGS) entry which is preliminary data.</text>
</comment>
<dbReference type="GeneID" id="33897955"/>
<evidence type="ECO:0000259" key="2">
    <source>
        <dbReference type="PROSITE" id="PS50887"/>
    </source>
</evidence>
<evidence type="ECO:0000313" key="3">
    <source>
        <dbReference type="EMBL" id="SCL98715.1"/>
    </source>
</evidence>
<keyword evidence="1" id="KW-1133">Transmembrane helix</keyword>
<feature type="domain" description="GGDEF" evidence="2">
    <location>
        <begin position="92"/>
        <end position="218"/>
    </location>
</feature>
<organism evidence="3 4">
    <name type="scientific">Bacillus cytotoxicus</name>
    <dbReference type="NCBI Taxonomy" id="580165"/>
    <lineage>
        <taxon>Bacteria</taxon>
        <taxon>Bacillati</taxon>
        <taxon>Bacillota</taxon>
        <taxon>Bacilli</taxon>
        <taxon>Bacillales</taxon>
        <taxon>Bacillaceae</taxon>
        <taxon>Bacillus</taxon>
        <taxon>Bacillus cereus group</taxon>
    </lineage>
</organism>
<name>A0AAX2CJH0_9BACI</name>
<feature type="transmembrane region" description="Helical" evidence="1">
    <location>
        <begin position="7"/>
        <end position="24"/>
    </location>
</feature>
<reference evidence="3 4" key="1">
    <citation type="submission" date="2016-08" db="EMBL/GenBank/DDBJ databases">
        <authorList>
            <person name="Loux V."/>
            <person name="Rue O."/>
        </authorList>
    </citation>
    <scope>NUCLEOTIDE SEQUENCE [LARGE SCALE GENOMIC DNA]</scope>
    <source>
        <strain evidence="3 4">AFSSA_08CEB44bac</strain>
    </source>
</reference>
<dbReference type="Pfam" id="PF00990">
    <property type="entry name" value="GGDEF"/>
    <property type="match status" value="1"/>
</dbReference>
<proteinExistence type="predicted"/>
<protein>
    <submittedName>
        <fullName evidence="3">Diguanylate cyclase</fullName>
    </submittedName>
</protein>
<dbReference type="RefSeq" id="WP_012095157.1">
    <property type="nucleotide sequence ID" value="NZ_CP024096.1"/>
</dbReference>
<dbReference type="PROSITE" id="PS50887">
    <property type="entry name" value="GGDEF"/>
    <property type="match status" value="1"/>
</dbReference>
<dbReference type="SUPFAM" id="SSF55073">
    <property type="entry name" value="Nucleotide cyclase"/>
    <property type="match status" value="1"/>
</dbReference>
<keyword evidence="1" id="KW-0472">Membrane</keyword>